<dbReference type="CDD" id="cd03220">
    <property type="entry name" value="ABC_KpsT_Wzt"/>
    <property type="match status" value="1"/>
</dbReference>
<dbReference type="InterPro" id="IPR050683">
    <property type="entry name" value="Bact_Polysacc_Export_ATP-bd"/>
</dbReference>
<dbReference type="EMBL" id="SUTG01000026">
    <property type="protein sequence ID" value="MBE6512694.1"/>
    <property type="molecule type" value="Genomic_DNA"/>
</dbReference>
<feature type="coiled-coil region" evidence="5">
    <location>
        <begin position="96"/>
        <end position="144"/>
    </location>
</feature>
<feature type="domain" description="ABC transporter" evidence="6">
    <location>
        <begin position="188"/>
        <end position="408"/>
    </location>
</feature>
<dbReference type="GO" id="GO:0005524">
    <property type="term" value="F:ATP binding"/>
    <property type="evidence" value="ECO:0007669"/>
    <property type="project" value="UniProtKB-KW"/>
</dbReference>
<dbReference type="Pfam" id="PF00005">
    <property type="entry name" value="ABC_tran"/>
    <property type="match status" value="1"/>
</dbReference>
<dbReference type="Gene3D" id="3.40.50.300">
    <property type="entry name" value="P-loop containing nucleotide triphosphate hydrolases"/>
    <property type="match status" value="1"/>
</dbReference>
<gene>
    <name evidence="7" type="ORF">E7Z75_06100</name>
</gene>
<dbReference type="InterPro" id="IPR017871">
    <property type="entry name" value="ABC_transporter-like_CS"/>
</dbReference>
<keyword evidence="2" id="KW-0813">Transport</keyword>
<dbReference type="Proteomes" id="UP000732619">
    <property type="component" value="Unassembled WGS sequence"/>
</dbReference>
<dbReference type="GO" id="GO:0016020">
    <property type="term" value="C:membrane"/>
    <property type="evidence" value="ECO:0007669"/>
    <property type="project" value="InterPro"/>
</dbReference>
<dbReference type="PROSITE" id="PS00211">
    <property type="entry name" value="ABC_TRANSPORTER_1"/>
    <property type="match status" value="1"/>
</dbReference>
<dbReference type="PROSITE" id="PS50893">
    <property type="entry name" value="ABC_TRANSPORTER_2"/>
    <property type="match status" value="1"/>
</dbReference>
<dbReference type="PANTHER" id="PTHR46743:SF2">
    <property type="entry name" value="TEICHOIC ACIDS EXPORT ATP-BINDING PROTEIN TAGH"/>
    <property type="match status" value="1"/>
</dbReference>
<evidence type="ECO:0000259" key="6">
    <source>
        <dbReference type="PROSITE" id="PS50893"/>
    </source>
</evidence>
<accession>A0A8T3VME5</accession>
<dbReference type="SUPFAM" id="SSF52540">
    <property type="entry name" value="P-loop containing nucleoside triphosphate hydrolases"/>
    <property type="match status" value="1"/>
</dbReference>
<dbReference type="SMART" id="SM00382">
    <property type="entry name" value="AAA"/>
    <property type="match status" value="1"/>
</dbReference>
<dbReference type="PANTHER" id="PTHR46743">
    <property type="entry name" value="TEICHOIC ACIDS EXPORT ATP-BINDING PROTEIN TAGH"/>
    <property type="match status" value="1"/>
</dbReference>
<dbReference type="InterPro" id="IPR003593">
    <property type="entry name" value="AAA+_ATPase"/>
</dbReference>
<evidence type="ECO:0000256" key="4">
    <source>
        <dbReference type="ARBA" id="ARBA00022840"/>
    </source>
</evidence>
<name>A0A8T3VME5_METOL</name>
<protein>
    <submittedName>
        <fullName evidence="7">ABC transporter ATP-binding protein</fullName>
    </submittedName>
</protein>
<comment type="similarity">
    <text evidence="1">Belongs to the ABC transporter superfamily.</text>
</comment>
<evidence type="ECO:0000256" key="5">
    <source>
        <dbReference type="SAM" id="Coils"/>
    </source>
</evidence>
<dbReference type="InterPro" id="IPR015860">
    <property type="entry name" value="ABC_transpr_TagH-like"/>
</dbReference>
<sequence length="419" mass="47832">MNETNSKTETKIVPSIHNTFSLEAILKTADETALGNQNIKCNTYKLDGEFINSHQYTTDDEGKFEVSFDSDNDLKIELIFEGSEEYERTELTTFFLKESEEEKKRIEEEQKQKELEAKRLAEEKEKEEKALKRKQNKERKAKLLEEYNNNQNYLQTTGDDNIAIELRNVSLSFKIGNDKIDNLKEYVIRTLKRNKEKKTIFKATDDVSFKIYKGEKVGLIGYNGAGKSTLLKIISGVYSPDEGEVIINGNIAPLLSLGAGFDKNYSGRENIFLNGAILGYDEKFLREKYDEILEFSELGDFINLAVKNYSSGMLSKLGFSIATIVDPDILILDEVLGVGDITFRKKSKEKLKSLMESNTTVLLVSHSISEIRSICDKAIWIEKGKVREIGEVNYICDKYTKEAKNASKEKTKKLKPQRF</sequence>
<reference evidence="7" key="1">
    <citation type="submission" date="2019-04" db="EMBL/GenBank/DDBJ databases">
        <title>Evolution of Biomass-Degrading Anaerobic Consortia Revealed by Metagenomics.</title>
        <authorList>
            <person name="Peng X."/>
        </authorList>
    </citation>
    <scope>NUCLEOTIDE SEQUENCE</scope>
    <source>
        <strain evidence="7">SIG14</strain>
    </source>
</reference>
<evidence type="ECO:0000313" key="7">
    <source>
        <dbReference type="EMBL" id="MBE6512694.1"/>
    </source>
</evidence>
<evidence type="ECO:0000256" key="2">
    <source>
        <dbReference type="ARBA" id="ARBA00022448"/>
    </source>
</evidence>
<dbReference type="InterPro" id="IPR003439">
    <property type="entry name" value="ABC_transporter-like_ATP-bd"/>
</dbReference>
<organism evidence="7 8">
    <name type="scientific">Methanobrevibacter olleyae</name>
    <dbReference type="NCBI Taxonomy" id="294671"/>
    <lineage>
        <taxon>Archaea</taxon>
        <taxon>Methanobacteriati</taxon>
        <taxon>Methanobacteriota</taxon>
        <taxon>Methanomada group</taxon>
        <taxon>Methanobacteria</taxon>
        <taxon>Methanobacteriales</taxon>
        <taxon>Methanobacteriaceae</taxon>
        <taxon>Methanobrevibacter</taxon>
    </lineage>
</organism>
<evidence type="ECO:0000256" key="1">
    <source>
        <dbReference type="ARBA" id="ARBA00005417"/>
    </source>
</evidence>
<evidence type="ECO:0000256" key="3">
    <source>
        <dbReference type="ARBA" id="ARBA00022741"/>
    </source>
</evidence>
<dbReference type="AlphaFoldDB" id="A0A8T3VME5"/>
<dbReference type="GO" id="GO:0140359">
    <property type="term" value="F:ABC-type transporter activity"/>
    <property type="evidence" value="ECO:0007669"/>
    <property type="project" value="InterPro"/>
</dbReference>
<dbReference type="InterPro" id="IPR027417">
    <property type="entry name" value="P-loop_NTPase"/>
</dbReference>
<keyword evidence="3" id="KW-0547">Nucleotide-binding</keyword>
<keyword evidence="5" id="KW-0175">Coiled coil</keyword>
<keyword evidence="4 7" id="KW-0067">ATP-binding</keyword>
<evidence type="ECO:0000313" key="8">
    <source>
        <dbReference type="Proteomes" id="UP000732619"/>
    </source>
</evidence>
<dbReference type="GO" id="GO:0016887">
    <property type="term" value="F:ATP hydrolysis activity"/>
    <property type="evidence" value="ECO:0007669"/>
    <property type="project" value="InterPro"/>
</dbReference>
<proteinExistence type="inferred from homology"/>
<comment type="caution">
    <text evidence="7">The sequence shown here is derived from an EMBL/GenBank/DDBJ whole genome shotgun (WGS) entry which is preliminary data.</text>
</comment>